<dbReference type="GO" id="GO:0016020">
    <property type="term" value="C:membrane"/>
    <property type="evidence" value="ECO:0007669"/>
    <property type="project" value="TreeGrafter"/>
</dbReference>
<dbReference type="PANTHER" id="PTHR43798">
    <property type="entry name" value="MONOACYLGLYCEROL LIPASE"/>
    <property type="match status" value="1"/>
</dbReference>
<dbReference type="InterPro" id="IPR050266">
    <property type="entry name" value="AB_hydrolase_sf"/>
</dbReference>
<dbReference type="KEGG" id="rsa:RSal33209_2542"/>
<dbReference type="Proteomes" id="UP000002007">
    <property type="component" value="Chromosome"/>
</dbReference>
<dbReference type="EMBL" id="CP000910">
    <property type="protein sequence ID" value="ABY24268.1"/>
    <property type="molecule type" value="Genomic_DNA"/>
</dbReference>
<protein>
    <submittedName>
        <fullName evidence="2">Putative hydrolase</fullName>
    </submittedName>
</protein>
<dbReference type="InterPro" id="IPR029058">
    <property type="entry name" value="AB_hydrolase_fold"/>
</dbReference>
<evidence type="ECO:0000259" key="1">
    <source>
        <dbReference type="Pfam" id="PF00561"/>
    </source>
</evidence>
<dbReference type="Pfam" id="PF00561">
    <property type="entry name" value="Abhydrolase_1"/>
    <property type="match status" value="1"/>
</dbReference>
<dbReference type="STRING" id="288705.RSal33209_2542"/>
<dbReference type="eggNOG" id="COG2267">
    <property type="taxonomic scope" value="Bacteria"/>
</dbReference>
<gene>
    <name evidence="2" type="ordered locus">RSal33209_2542</name>
</gene>
<dbReference type="RefSeq" id="WP_012245928.1">
    <property type="nucleotide sequence ID" value="NC_010168.1"/>
</dbReference>
<proteinExistence type="predicted"/>
<evidence type="ECO:0000313" key="2">
    <source>
        <dbReference type="EMBL" id="ABY24268.1"/>
    </source>
</evidence>
<dbReference type="GO" id="GO:0016787">
    <property type="term" value="F:hydrolase activity"/>
    <property type="evidence" value="ECO:0007669"/>
    <property type="project" value="UniProtKB-KW"/>
</dbReference>
<accession>A9WRI6</accession>
<dbReference type="PANTHER" id="PTHR43798:SF33">
    <property type="entry name" value="HYDROLASE, PUTATIVE (AFU_ORTHOLOGUE AFUA_2G14860)-RELATED"/>
    <property type="match status" value="1"/>
</dbReference>
<feature type="domain" description="AB hydrolase-1" evidence="1">
    <location>
        <begin position="29"/>
        <end position="153"/>
    </location>
</feature>
<keyword evidence="2" id="KW-0378">Hydrolase</keyword>
<dbReference type="AlphaFoldDB" id="A9WRI6"/>
<evidence type="ECO:0000313" key="3">
    <source>
        <dbReference type="Proteomes" id="UP000002007"/>
    </source>
</evidence>
<sequence>MSFSTINGHRLHYEVLPAAGVRPGEPRETLVLIHGMLFDNLSSFYFTVAPAFAEAGFDVIMFDHRGHGKSKKIESGYQLHNVVDDLAALLDEIHDGTPVHVIGNSYGGTLAFSFALRYPERVATMTSIDAEPPTKSWLKMIDDGMAEAMRVIDKPEVQSDFQAQWGQQGMRLGRAAKKILDDTRFMYEMTDTPAVADDAIANLDMPVLAFYGSESEAFKLEPLIRELVPINKTVVAQGIGHMVLMDVPELVETEVISWVREHPAAEIVARRAHAQVPENSI</sequence>
<dbReference type="HOGENOM" id="CLU_020336_50_4_11"/>
<dbReference type="PRINTS" id="PR00111">
    <property type="entry name" value="ABHYDROLASE"/>
</dbReference>
<name>A9WRI6_RENSM</name>
<dbReference type="InterPro" id="IPR000073">
    <property type="entry name" value="AB_hydrolase_1"/>
</dbReference>
<organism evidence="2 3">
    <name type="scientific">Renibacterium salmoninarum (strain ATCC 33209 / DSM 20767 / JCM 11484 / NBRC 15589 / NCIMB 2235)</name>
    <dbReference type="NCBI Taxonomy" id="288705"/>
    <lineage>
        <taxon>Bacteria</taxon>
        <taxon>Bacillati</taxon>
        <taxon>Actinomycetota</taxon>
        <taxon>Actinomycetes</taxon>
        <taxon>Micrococcales</taxon>
        <taxon>Micrococcaceae</taxon>
        <taxon>Renibacterium</taxon>
    </lineage>
</organism>
<dbReference type="Gene3D" id="3.40.50.1820">
    <property type="entry name" value="alpha/beta hydrolase"/>
    <property type="match status" value="1"/>
</dbReference>
<keyword evidence="3" id="KW-1185">Reference proteome</keyword>
<dbReference type="SUPFAM" id="SSF53474">
    <property type="entry name" value="alpha/beta-Hydrolases"/>
    <property type="match status" value="1"/>
</dbReference>
<reference evidence="3" key="1">
    <citation type="journal article" date="2008" name="J. Bacteriol.">
        <title>Genome sequence of the fish pathogen Renibacterium salmoninarum suggests reductive evolution away from an environmental Arthrobacter ancestor.</title>
        <authorList>
            <person name="Wiens G.D."/>
            <person name="Rockey D.D."/>
            <person name="Wu Z."/>
            <person name="Chang J."/>
            <person name="Levy R."/>
            <person name="Crane S."/>
            <person name="Chen D.S."/>
            <person name="Capri G.R."/>
            <person name="Burnett J.R."/>
            <person name="Sudheesh P.S."/>
            <person name="Schipma M.J."/>
            <person name="Burd H."/>
            <person name="Bhattacharyya A."/>
            <person name="Rhodes L.D."/>
            <person name="Kaul R."/>
            <person name="Strom M.S."/>
        </authorList>
    </citation>
    <scope>NUCLEOTIDE SEQUENCE [LARGE SCALE GENOMIC DNA]</scope>
    <source>
        <strain evidence="3">ATCC 33209 / DSM 20767 / JCM 11484 / NBRC 15589 / NCIMB 2235</strain>
    </source>
</reference>